<dbReference type="Gene3D" id="3.90.550.10">
    <property type="entry name" value="Spore Coat Polysaccharide Biosynthesis Protein SpsA, Chain A"/>
    <property type="match status" value="1"/>
</dbReference>
<dbReference type="PANTHER" id="PTHR11675:SF43">
    <property type="entry name" value="POLYPEPTIDE N-ACETYLGALACTOSAMINYLTRANSFERASE 1"/>
    <property type="match status" value="1"/>
</dbReference>
<evidence type="ECO:0000256" key="1">
    <source>
        <dbReference type="ARBA" id="ARBA00023157"/>
    </source>
</evidence>
<name>A0A7R9HHZ3_TIMPO</name>
<reference evidence="2" key="1">
    <citation type="submission" date="2020-11" db="EMBL/GenBank/DDBJ databases">
        <authorList>
            <person name="Tran Van P."/>
        </authorList>
    </citation>
    <scope>NUCLEOTIDE SEQUENCE</scope>
</reference>
<dbReference type="AlphaFoldDB" id="A0A7R9HHZ3"/>
<protein>
    <submittedName>
        <fullName evidence="2">Uncharacterized protein</fullName>
    </submittedName>
</protein>
<sequence length="82" mass="9259">MNCIFNSGDSGGLEPLLQRIKESRTSVLTPLIDVIDHKTLEYKLNFVDFQIGGFSWGGHFTWIPVPPKEDARRESPIAPARF</sequence>
<dbReference type="PANTHER" id="PTHR11675">
    <property type="entry name" value="N-ACETYLGALACTOSAMINYLTRANSFERASE"/>
    <property type="match status" value="1"/>
</dbReference>
<gene>
    <name evidence="2" type="ORF">TPSB3V08_LOCUS15398</name>
</gene>
<dbReference type="GO" id="GO:0004653">
    <property type="term" value="F:polypeptide N-acetylgalactosaminyltransferase activity"/>
    <property type="evidence" value="ECO:0007669"/>
    <property type="project" value="TreeGrafter"/>
</dbReference>
<evidence type="ECO:0000313" key="2">
    <source>
        <dbReference type="EMBL" id="CAD7421983.1"/>
    </source>
</evidence>
<dbReference type="GO" id="GO:0005794">
    <property type="term" value="C:Golgi apparatus"/>
    <property type="evidence" value="ECO:0007669"/>
    <property type="project" value="TreeGrafter"/>
</dbReference>
<dbReference type="GO" id="GO:0006493">
    <property type="term" value="P:protein O-linked glycosylation"/>
    <property type="evidence" value="ECO:0007669"/>
    <property type="project" value="TreeGrafter"/>
</dbReference>
<organism evidence="2">
    <name type="scientific">Timema poppense</name>
    <name type="common">Walking stick</name>
    <dbReference type="NCBI Taxonomy" id="170557"/>
    <lineage>
        <taxon>Eukaryota</taxon>
        <taxon>Metazoa</taxon>
        <taxon>Ecdysozoa</taxon>
        <taxon>Arthropoda</taxon>
        <taxon>Hexapoda</taxon>
        <taxon>Insecta</taxon>
        <taxon>Pterygota</taxon>
        <taxon>Neoptera</taxon>
        <taxon>Polyneoptera</taxon>
        <taxon>Phasmatodea</taxon>
        <taxon>Timematodea</taxon>
        <taxon>Timematoidea</taxon>
        <taxon>Timematidae</taxon>
        <taxon>Timema</taxon>
    </lineage>
</organism>
<keyword evidence="1" id="KW-1015">Disulfide bond</keyword>
<accession>A0A7R9HHZ3</accession>
<proteinExistence type="predicted"/>
<dbReference type="EMBL" id="OD073079">
    <property type="protein sequence ID" value="CAD7421983.1"/>
    <property type="molecule type" value="Genomic_DNA"/>
</dbReference>
<dbReference type="InterPro" id="IPR029044">
    <property type="entry name" value="Nucleotide-diphossugar_trans"/>
</dbReference>